<evidence type="ECO:0000313" key="1">
    <source>
        <dbReference type="EMBL" id="MBX52737.1"/>
    </source>
</evidence>
<name>A0A2P2PDC9_RHIMU</name>
<protein>
    <submittedName>
        <fullName evidence="1">Uncharacterized protein</fullName>
    </submittedName>
</protein>
<dbReference type="EMBL" id="GGEC01072253">
    <property type="protein sequence ID" value="MBX52737.1"/>
    <property type="molecule type" value="Transcribed_RNA"/>
</dbReference>
<organism evidence="1">
    <name type="scientific">Rhizophora mucronata</name>
    <name type="common">Asiatic mangrove</name>
    <dbReference type="NCBI Taxonomy" id="61149"/>
    <lineage>
        <taxon>Eukaryota</taxon>
        <taxon>Viridiplantae</taxon>
        <taxon>Streptophyta</taxon>
        <taxon>Embryophyta</taxon>
        <taxon>Tracheophyta</taxon>
        <taxon>Spermatophyta</taxon>
        <taxon>Magnoliopsida</taxon>
        <taxon>eudicotyledons</taxon>
        <taxon>Gunneridae</taxon>
        <taxon>Pentapetalae</taxon>
        <taxon>rosids</taxon>
        <taxon>fabids</taxon>
        <taxon>Malpighiales</taxon>
        <taxon>Rhizophoraceae</taxon>
        <taxon>Rhizophora</taxon>
    </lineage>
</organism>
<sequence>MNIAYLNKNQTSNYTLQ</sequence>
<reference evidence="1" key="1">
    <citation type="submission" date="2018-02" db="EMBL/GenBank/DDBJ databases">
        <title>Rhizophora mucronata_Transcriptome.</title>
        <authorList>
            <person name="Meera S.P."/>
            <person name="Sreeshan A."/>
            <person name="Augustine A."/>
        </authorList>
    </citation>
    <scope>NUCLEOTIDE SEQUENCE</scope>
    <source>
        <tissue evidence="1">Leaf</tissue>
    </source>
</reference>
<dbReference type="AlphaFoldDB" id="A0A2P2PDC9"/>
<proteinExistence type="predicted"/>
<accession>A0A2P2PDC9</accession>